<evidence type="ECO:0000256" key="1">
    <source>
        <dbReference type="SAM" id="Phobius"/>
    </source>
</evidence>
<feature type="transmembrane region" description="Helical" evidence="1">
    <location>
        <begin position="100"/>
        <end position="119"/>
    </location>
</feature>
<feature type="transmembrane region" description="Helical" evidence="1">
    <location>
        <begin position="286"/>
        <end position="306"/>
    </location>
</feature>
<dbReference type="Gene3D" id="1.20.1070.10">
    <property type="entry name" value="Rhodopsin 7-helix transmembrane proteins"/>
    <property type="match status" value="1"/>
</dbReference>
<keyword evidence="1" id="KW-1133">Transmembrane helix</keyword>
<evidence type="ECO:0008006" key="4">
    <source>
        <dbReference type="Google" id="ProtNLM"/>
    </source>
</evidence>
<evidence type="ECO:0000313" key="2">
    <source>
        <dbReference type="EMBL" id="CAF1044859.1"/>
    </source>
</evidence>
<reference evidence="2" key="1">
    <citation type="submission" date="2021-02" db="EMBL/GenBank/DDBJ databases">
        <authorList>
            <person name="Nowell W R."/>
        </authorList>
    </citation>
    <scope>NUCLEOTIDE SEQUENCE</scope>
</reference>
<evidence type="ECO:0000313" key="3">
    <source>
        <dbReference type="Proteomes" id="UP000663828"/>
    </source>
</evidence>
<feature type="transmembrane region" description="Helical" evidence="1">
    <location>
        <begin position="179"/>
        <end position="201"/>
    </location>
</feature>
<name>A0A814K010_ADIRI</name>
<dbReference type="Proteomes" id="UP000663828">
    <property type="component" value="Unassembled WGS sequence"/>
</dbReference>
<keyword evidence="1" id="KW-0812">Transmembrane</keyword>
<gene>
    <name evidence="2" type="ORF">XAT740_LOCUS15462</name>
</gene>
<keyword evidence="3" id="KW-1185">Reference proteome</keyword>
<dbReference type="EMBL" id="CAJNOR010000955">
    <property type="protein sequence ID" value="CAF1044859.1"/>
    <property type="molecule type" value="Genomic_DNA"/>
</dbReference>
<feature type="transmembrane region" description="Helical" evidence="1">
    <location>
        <begin position="236"/>
        <end position="260"/>
    </location>
</feature>
<dbReference type="SUPFAM" id="SSF81321">
    <property type="entry name" value="Family A G protein-coupled receptor-like"/>
    <property type="match status" value="1"/>
</dbReference>
<proteinExistence type="predicted"/>
<protein>
    <recommendedName>
        <fullName evidence="4">G-protein coupled receptors family 1 profile domain-containing protein</fullName>
    </recommendedName>
</protein>
<organism evidence="2 3">
    <name type="scientific">Adineta ricciae</name>
    <name type="common">Rotifer</name>
    <dbReference type="NCBI Taxonomy" id="249248"/>
    <lineage>
        <taxon>Eukaryota</taxon>
        <taxon>Metazoa</taxon>
        <taxon>Spiralia</taxon>
        <taxon>Gnathifera</taxon>
        <taxon>Rotifera</taxon>
        <taxon>Eurotatoria</taxon>
        <taxon>Bdelloidea</taxon>
        <taxon>Adinetida</taxon>
        <taxon>Adinetidae</taxon>
        <taxon>Adineta</taxon>
    </lineage>
</organism>
<feature type="transmembrane region" description="Helical" evidence="1">
    <location>
        <begin position="20"/>
        <end position="42"/>
    </location>
</feature>
<comment type="caution">
    <text evidence="2">The sequence shown here is derived from an EMBL/GenBank/DDBJ whole genome shotgun (WGS) entry which is preliminary data.</text>
</comment>
<dbReference type="AlphaFoldDB" id="A0A814K010"/>
<feature type="transmembrane region" description="Helical" evidence="1">
    <location>
        <begin position="140"/>
        <end position="159"/>
    </location>
</feature>
<keyword evidence="1" id="KW-0472">Membrane</keyword>
<sequence length="341" mass="39287">MNTTSNSVGEILLATPYKLNIYIGTFLWIAGNFGCLGNLIVFRSRAFFQRAYSIYLLLEALSSLIYFDFLLLTRILQRGFRIPITTRFDPLCKLRQFDSVWNHVVSLSLFTLALVDRILSLQQTDAYRKWSNRADLAYRLALVTVLFWLLFFGHRLVLYSTTNNQCIPRPGVYAVFDEYIEACVTAMCTPIVMIILGICLLRSVRSLITKKIIPINESRPMAAIQPSILRKIDSQLALMLLVQIIIALTTRIPYATYLIYSNLTRYQVKSAYRTAVENITSETVNLMSYSFFTSSFYVSLITNNGFRRIFKKFIRKYRPKCDCKLNKPSKTLNGTIVNHSR</sequence>
<accession>A0A814K010</accession>
<feature type="transmembrane region" description="Helical" evidence="1">
    <location>
        <begin position="54"/>
        <end position="76"/>
    </location>
</feature>